<evidence type="ECO:0000313" key="3">
    <source>
        <dbReference type="Proteomes" id="UP000009138"/>
    </source>
</evidence>
<gene>
    <name evidence="2" type="ORF">RO3G_10733</name>
</gene>
<dbReference type="AlphaFoldDB" id="I1CC42"/>
<dbReference type="EMBL" id="CH476739">
    <property type="protein sequence ID" value="EIE86022.1"/>
    <property type="molecule type" value="Genomic_DNA"/>
</dbReference>
<dbReference type="InParanoid" id="I1CC42"/>
<dbReference type="Proteomes" id="UP000009138">
    <property type="component" value="Unassembled WGS sequence"/>
</dbReference>
<feature type="region of interest" description="Disordered" evidence="1">
    <location>
        <begin position="1"/>
        <end position="28"/>
    </location>
</feature>
<dbReference type="VEuPathDB" id="FungiDB:RO3G_10733"/>
<dbReference type="GeneID" id="93617698"/>
<name>I1CC42_RHIO9</name>
<organism evidence="2 3">
    <name type="scientific">Rhizopus delemar (strain RA 99-880 / ATCC MYA-4621 / FGSC 9543 / NRRL 43880)</name>
    <name type="common">Mucormycosis agent</name>
    <name type="synonym">Rhizopus arrhizus var. delemar</name>
    <dbReference type="NCBI Taxonomy" id="246409"/>
    <lineage>
        <taxon>Eukaryota</taxon>
        <taxon>Fungi</taxon>
        <taxon>Fungi incertae sedis</taxon>
        <taxon>Mucoromycota</taxon>
        <taxon>Mucoromycotina</taxon>
        <taxon>Mucoromycetes</taxon>
        <taxon>Mucorales</taxon>
        <taxon>Mucorineae</taxon>
        <taxon>Rhizopodaceae</taxon>
        <taxon>Rhizopus</taxon>
    </lineage>
</organism>
<keyword evidence="3" id="KW-1185">Reference proteome</keyword>
<evidence type="ECO:0000313" key="2">
    <source>
        <dbReference type="EMBL" id="EIE86022.1"/>
    </source>
</evidence>
<proteinExistence type="predicted"/>
<sequence length="57" mass="6201">MLRFNSSASVHSNNGATPRRGGRVSGQVVSSYRSYVPPAGDRVLEAQIIVSPERAWE</sequence>
<accession>I1CC42</accession>
<dbReference type="RefSeq" id="XP_067521418.1">
    <property type="nucleotide sequence ID" value="XM_067665317.1"/>
</dbReference>
<evidence type="ECO:0000256" key="1">
    <source>
        <dbReference type="SAM" id="MobiDB-lite"/>
    </source>
</evidence>
<protein>
    <submittedName>
        <fullName evidence="2">Uncharacterized protein</fullName>
    </submittedName>
</protein>
<feature type="compositionally biased region" description="Polar residues" evidence="1">
    <location>
        <begin position="1"/>
        <end position="16"/>
    </location>
</feature>
<reference evidence="2 3" key="1">
    <citation type="journal article" date="2009" name="PLoS Genet.">
        <title>Genomic analysis of the basal lineage fungus Rhizopus oryzae reveals a whole-genome duplication.</title>
        <authorList>
            <person name="Ma L.-J."/>
            <person name="Ibrahim A.S."/>
            <person name="Skory C."/>
            <person name="Grabherr M.G."/>
            <person name="Burger G."/>
            <person name="Butler M."/>
            <person name="Elias M."/>
            <person name="Idnurm A."/>
            <person name="Lang B.F."/>
            <person name="Sone T."/>
            <person name="Abe A."/>
            <person name="Calvo S.E."/>
            <person name="Corrochano L.M."/>
            <person name="Engels R."/>
            <person name="Fu J."/>
            <person name="Hansberg W."/>
            <person name="Kim J.-M."/>
            <person name="Kodira C.D."/>
            <person name="Koehrsen M.J."/>
            <person name="Liu B."/>
            <person name="Miranda-Saavedra D."/>
            <person name="O'Leary S."/>
            <person name="Ortiz-Castellanos L."/>
            <person name="Poulter R."/>
            <person name="Rodriguez-Romero J."/>
            <person name="Ruiz-Herrera J."/>
            <person name="Shen Y.-Q."/>
            <person name="Zeng Q."/>
            <person name="Galagan J."/>
            <person name="Birren B.W."/>
            <person name="Cuomo C.A."/>
            <person name="Wickes B.L."/>
        </authorList>
    </citation>
    <scope>NUCLEOTIDE SEQUENCE [LARGE SCALE GENOMIC DNA]</scope>
    <source>
        <strain evidence="3">RA 99-880 / ATCC MYA-4621 / FGSC 9543 / NRRL 43880</strain>
    </source>
</reference>